<keyword evidence="5" id="KW-0143">Chaperone</keyword>
<evidence type="ECO:0000256" key="1">
    <source>
        <dbReference type="ARBA" id="ARBA00004123"/>
    </source>
</evidence>
<dbReference type="GO" id="GO:0005634">
    <property type="term" value="C:nucleus"/>
    <property type="evidence" value="ECO:0007669"/>
    <property type="project" value="UniProtKB-SubCell"/>
</dbReference>
<keyword evidence="4" id="KW-0804">Transcription</keyword>
<dbReference type="GO" id="GO:0006335">
    <property type="term" value="P:DNA replication-dependent chromatin assembly"/>
    <property type="evidence" value="ECO:0007669"/>
    <property type="project" value="TreeGrafter"/>
</dbReference>
<dbReference type="SUPFAM" id="SSF101546">
    <property type="entry name" value="ASF1-like"/>
    <property type="match status" value="1"/>
</dbReference>
<dbReference type="OrthoDB" id="29755at2759"/>
<dbReference type="GO" id="GO:0042393">
    <property type="term" value="F:histone binding"/>
    <property type="evidence" value="ECO:0007669"/>
    <property type="project" value="TreeGrafter"/>
</dbReference>
<comment type="similarity">
    <text evidence="2">Belongs to the ASF1 family.</text>
</comment>
<protein>
    <recommendedName>
        <fullName evidence="7">Anti-silencing function protein 1</fullName>
    </recommendedName>
</protein>
<feature type="region of interest" description="Disordered" evidence="8">
    <location>
        <begin position="154"/>
        <end position="180"/>
    </location>
</feature>
<evidence type="ECO:0000256" key="2">
    <source>
        <dbReference type="ARBA" id="ARBA00006051"/>
    </source>
</evidence>
<dbReference type="AlphaFoldDB" id="A0A9W8AKC8"/>
<dbReference type="InterPro" id="IPR036747">
    <property type="entry name" value="ASF1-like_sf"/>
</dbReference>
<evidence type="ECO:0000256" key="6">
    <source>
        <dbReference type="ARBA" id="ARBA00023242"/>
    </source>
</evidence>
<comment type="subcellular location">
    <subcellularLocation>
        <location evidence="1">Nucleus</location>
    </subcellularLocation>
</comment>
<evidence type="ECO:0000256" key="7">
    <source>
        <dbReference type="ARBA" id="ARBA00032776"/>
    </source>
</evidence>
<dbReference type="PANTHER" id="PTHR12040:SF0">
    <property type="entry name" value="HISTONE CHAPERONE ASF1"/>
    <property type="match status" value="1"/>
</dbReference>
<reference evidence="9" key="1">
    <citation type="submission" date="2022-07" db="EMBL/GenBank/DDBJ databases">
        <title>Phylogenomic reconstructions and comparative analyses of Kickxellomycotina fungi.</title>
        <authorList>
            <person name="Reynolds N.K."/>
            <person name="Stajich J.E."/>
            <person name="Barry K."/>
            <person name="Grigoriev I.V."/>
            <person name="Crous P."/>
            <person name="Smith M.E."/>
        </authorList>
    </citation>
    <scope>NUCLEOTIDE SEQUENCE</scope>
    <source>
        <strain evidence="9">RSA 1196</strain>
    </source>
</reference>
<accession>A0A9W8AKC8</accession>
<dbReference type="GO" id="GO:0000785">
    <property type="term" value="C:chromatin"/>
    <property type="evidence" value="ECO:0007669"/>
    <property type="project" value="TreeGrafter"/>
</dbReference>
<evidence type="ECO:0000256" key="5">
    <source>
        <dbReference type="ARBA" id="ARBA00023186"/>
    </source>
</evidence>
<keyword evidence="3" id="KW-0805">Transcription regulation</keyword>
<dbReference type="EMBL" id="JANBPY010001628">
    <property type="protein sequence ID" value="KAJ1959294.1"/>
    <property type="molecule type" value="Genomic_DNA"/>
</dbReference>
<evidence type="ECO:0000256" key="3">
    <source>
        <dbReference type="ARBA" id="ARBA00023015"/>
    </source>
</evidence>
<dbReference type="InterPro" id="IPR006818">
    <property type="entry name" value="ASF1-like"/>
</dbReference>
<dbReference type="PANTHER" id="PTHR12040">
    <property type="entry name" value="ANTI-SILENCING PROTEIN 1"/>
    <property type="match status" value="1"/>
</dbReference>
<proteinExistence type="inferred from homology"/>
<name>A0A9W8AKC8_9FUNG</name>
<gene>
    <name evidence="9" type="primary">ASF1</name>
    <name evidence="9" type="ORF">IWQ62_004668</name>
</gene>
<keyword evidence="10" id="KW-1185">Reference proteome</keyword>
<comment type="caution">
    <text evidence="9">The sequence shown here is derived from an EMBL/GenBank/DDBJ whole genome shotgun (WGS) entry which is preliminary data.</text>
</comment>
<evidence type="ECO:0000256" key="8">
    <source>
        <dbReference type="SAM" id="MobiDB-lite"/>
    </source>
</evidence>
<organism evidence="9 10">
    <name type="scientific">Dispira parvispora</name>
    <dbReference type="NCBI Taxonomy" id="1520584"/>
    <lineage>
        <taxon>Eukaryota</taxon>
        <taxon>Fungi</taxon>
        <taxon>Fungi incertae sedis</taxon>
        <taxon>Zoopagomycota</taxon>
        <taxon>Kickxellomycotina</taxon>
        <taxon>Dimargaritomycetes</taxon>
        <taxon>Dimargaritales</taxon>
        <taxon>Dimargaritaceae</taxon>
        <taxon>Dispira</taxon>
    </lineage>
</organism>
<dbReference type="Gene3D" id="2.60.40.1490">
    <property type="entry name" value="Histone chaperone ASF1-like"/>
    <property type="match status" value="1"/>
</dbReference>
<dbReference type="Pfam" id="PF04729">
    <property type="entry name" value="ASF1_hist_chap"/>
    <property type="match status" value="1"/>
</dbReference>
<dbReference type="Proteomes" id="UP001150925">
    <property type="component" value="Unassembled WGS sequence"/>
</dbReference>
<evidence type="ECO:0000313" key="9">
    <source>
        <dbReference type="EMBL" id="KAJ1959294.1"/>
    </source>
</evidence>
<dbReference type="FunFam" id="2.60.40.1490:FF:000001">
    <property type="entry name" value="Histone chaperone ASF1"/>
    <property type="match status" value="1"/>
</dbReference>
<evidence type="ECO:0000256" key="4">
    <source>
        <dbReference type="ARBA" id="ARBA00023163"/>
    </source>
</evidence>
<sequence length="180" mass="20276">MSLVNLTDIKIEENPTLFSNPYQFEITFECIQQLEDDLEFKVIYVGSAENSLQDQELESVLVGPVPVGVNKFTLTADPPKPDALPAEDILGVTVIILACTYKNEEFVRVGYYVNNEYLEEELKENPPTPVQYDKLYRNILADKPRVTRFNIQWDTPKTADKPAEENSMVDDQASVPAASG</sequence>
<keyword evidence="6" id="KW-0539">Nucleus</keyword>
<evidence type="ECO:0000313" key="10">
    <source>
        <dbReference type="Proteomes" id="UP001150925"/>
    </source>
</evidence>